<dbReference type="EMBL" id="FUYR01000002">
    <property type="protein sequence ID" value="SKB64153.1"/>
    <property type="molecule type" value="Genomic_DNA"/>
</dbReference>
<dbReference type="CDD" id="cd00093">
    <property type="entry name" value="HTH_XRE"/>
    <property type="match status" value="1"/>
</dbReference>
<keyword evidence="1" id="KW-1133">Transmembrane helix</keyword>
<sequence length="151" mass="17754">MEKKKSLGDYLREKREELDLDQFDMGRFLGITQPAYSKIESGKVRFTPKLLGEIKSIKNFEHFDAIDQNQTAEPSSTQTLSNRWRWGKFWLYLMVFLVGAFCLDMVFQIGVDFYRGFTQTEVNKDTTALIAVIYFAIGVPTIWWLVFKKKW</sequence>
<dbReference type="Pfam" id="PF01381">
    <property type="entry name" value="HTH_3"/>
    <property type="match status" value="1"/>
</dbReference>
<reference evidence="4" key="1">
    <citation type="submission" date="2017-02" db="EMBL/GenBank/DDBJ databases">
        <authorList>
            <person name="Varghese N."/>
            <person name="Submissions S."/>
        </authorList>
    </citation>
    <scope>NUCLEOTIDE SEQUENCE [LARGE SCALE GENOMIC DNA]</scope>
    <source>
        <strain evidence="4">DSM 22385</strain>
    </source>
</reference>
<keyword evidence="1" id="KW-0812">Transmembrane</keyword>
<proteinExistence type="predicted"/>
<dbReference type="OrthoDB" id="1122522at2"/>
<evidence type="ECO:0000313" key="4">
    <source>
        <dbReference type="Proteomes" id="UP000189981"/>
    </source>
</evidence>
<feature type="transmembrane region" description="Helical" evidence="1">
    <location>
        <begin position="127"/>
        <end position="147"/>
    </location>
</feature>
<dbReference type="AlphaFoldDB" id="A0A1T5CXS0"/>
<keyword evidence="4" id="KW-1185">Reference proteome</keyword>
<feature type="transmembrane region" description="Helical" evidence="1">
    <location>
        <begin position="89"/>
        <end position="107"/>
    </location>
</feature>
<evidence type="ECO:0000259" key="2">
    <source>
        <dbReference type="PROSITE" id="PS50943"/>
    </source>
</evidence>
<dbReference type="InterPro" id="IPR010982">
    <property type="entry name" value="Lambda_DNA-bd_dom_sf"/>
</dbReference>
<dbReference type="Proteomes" id="UP000189981">
    <property type="component" value="Unassembled WGS sequence"/>
</dbReference>
<dbReference type="GO" id="GO:0003677">
    <property type="term" value="F:DNA binding"/>
    <property type="evidence" value="ECO:0007669"/>
    <property type="project" value="InterPro"/>
</dbReference>
<evidence type="ECO:0000256" key="1">
    <source>
        <dbReference type="SAM" id="Phobius"/>
    </source>
</evidence>
<dbReference type="SUPFAM" id="SSF47413">
    <property type="entry name" value="lambda repressor-like DNA-binding domains"/>
    <property type="match status" value="1"/>
</dbReference>
<dbReference type="Gene3D" id="1.10.260.40">
    <property type="entry name" value="lambda repressor-like DNA-binding domains"/>
    <property type="match status" value="1"/>
</dbReference>
<accession>A0A1T5CXS0</accession>
<dbReference type="InterPro" id="IPR001387">
    <property type="entry name" value="Cro/C1-type_HTH"/>
</dbReference>
<organism evidence="3 4">
    <name type="scientific">Daejeonella lutea</name>
    <dbReference type="NCBI Taxonomy" id="572036"/>
    <lineage>
        <taxon>Bacteria</taxon>
        <taxon>Pseudomonadati</taxon>
        <taxon>Bacteroidota</taxon>
        <taxon>Sphingobacteriia</taxon>
        <taxon>Sphingobacteriales</taxon>
        <taxon>Sphingobacteriaceae</taxon>
        <taxon>Daejeonella</taxon>
    </lineage>
</organism>
<dbReference type="PROSITE" id="PS50943">
    <property type="entry name" value="HTH_CROC1"/>
    <property type="match status" value="1"/>
</dbReference>
<gene>
    <name evidence="3" type="ORF">SAMN05661099_1997</name>
</gene>
<evidence type="ECO:0000313" key="3">
    <source>
        <dbReference type="EMBL" id="SKB64153.1"/>
    </source>
</evidence>
<dbReference type="STRING" id="572036.SAMN05661099_1997"/>
<feature type="domain" description="HTH cro/C1-type" evidence="2">
    <location>
        <begin position="11"/>
        <end position="54"/>
    </location>
</feature>
<name>A0A1T5CXS0_9SPHI</name>
<protein>
    <submittedName>
        <fullName evidence="3">Helix-turn-helix</fullName>
    </submittedName>
</protein>
<keyword evidence="1" id="KW-0472">Membrane</keyword>
<dbReference type="RefSeq" id="WP_079702541.1">
    <property type="nucleotide sequence ID" value="NZ_FUYR01000002.1"/>
</dbReference>